<organism evidence="1 2">
    <name type="scientific">Elysia crispata</name>
    <name type="common">lettuce slug</name>
    <dbReference type="NCBI Taxonomy" id="231223"/>
    <lineage>
        <taxon>Eukaryota</taxon>
        <taxon>Metazoa</taxon>
        <taxon>Spiralia</taxon>
        <taxon>Lophotrochozoa</taxon>
        <taxon>Mollusca</taxon>
        <taxon>Gastropoda</taxon>
        <taxon>Heterobranchia</taxon>
        <taxon>Euthyneura</taxon>
        <taxon>Panpulmonata</taxon>
        <taxon>Sacoglossa</taxon>
        <taxon>Placobranchoidea</taxon>
        <taxon>Plakobranchidae</taxon>
        <taxon>Elysia</taxon>
    </lineage>
</organism>
<evidence type="ECO:0000313" key="1">
    <source>
        <dbReference type="EMBL" id="KAK3799384.1"/>
    </source>
</evidence>
<evidence type="ECO:0000313" key="2">
    <source>
        <dbReference type="Proteomes" id="UP001283361"/>
    </source>
</evidence>
<dbReference type="Proteomes" id="UP001283361">
    <property type="component" value="Unassembled WGS sequence"/>
</dbReference>
<reference evidence="1" key="1">
    <citation type="journal article" date="2023" name="G3 (Bethesda)">
        <title>A reference genome for the long-term kleptoplast-retaining sea slug Elysia crispata morphotype clarki.</title>
        <authorList>
            <person name="Eastman K.E."/>
            <person name="Pendleton A.L."/>
            <person name="Shaikh M.A."/>
            <person name="Suttiyut T."/>
            <person name="Ogas R."/>
            <person name="Tomko P."/>
            <person name="Gavelis G."/>
            <person name="Widhalm J.R."/>
            <person name="Wisecaver J.H."/>
        </authorList>
    </citation>
    <scope>NUCLEOTIDE SEQUENCE</scope>
    <source>
        <strain evidence="1">ECLA1</strain>
    </source>
</reference>
<dbReference type="EMBL" id="JAWDGP010000579">
    <property type="protein sequence ID" value="KAK3799384.1"/>
    <property type="molecule type" value="Genomic_DNA"/>
</dbReference>
<name>A0AAE1B4S7_9GAST</name>
<accession>A0AAE1B4S7</accession>
<comment type="caution">
    <text evidence="1">The sequence shown here is derived from an EMBL/GenBank/DDBJ whole genome shotgun (WGS) entry which is preliminary data.</text>
</comment>
<dbReference type="AlphaFoldDB" id="A0AAE1B4S7"/>
<protein>
    <submittedName>
        <fullName evidence="1">Uncharacterized protein</fullName>
    </submittedName>
</protein>
<keyword evidence="2" id="KW-1185">Reference proteome</keyword>
<sequence>MIEHYVIPGWRELSTQLVWVLEATDQRVHSYIGLDLHPVYRSASSQFSDLSFRTLHISTGLLGCAQLHC</sequence>
<gene>
    <name evidence="1" type="ORF">RRG08_013204</name>
</gene>
<proteinExistence type="predicted"/>